<dbReference type="OrthoDB" id="419711at2759"/>
<dbReference type="GO" id="GO:0016020">
    <property type="term" value="C:membrane"/>
    <property type="evidence" value="ECO:0007669"/>
    <property type="project" value="TreeGrafter"/>
</dbReference>
<evidence type="ECO:0000256" key="2">
    <source>
        <dbReference type="SAM" id="Phobius"/>
    </source>
</evidence>
<feature type="transmembrane region" description="Helical" evidence="2">
    <location>
        <begin position="268"/>
        <end position="292"/>
    </location>
</feature>
<feature type="region of interest" description="Disordered" evidence="1">
    <location>
        <begin position="25"/>
        <end position="50"/>
    </location>
</feature>
<reference evidence="3 4" key="1">
    <citation type="journal article" date="2019" name="Nat. Plants">
        <title>Stout camphor tree genome fills gaps in understanding of flowering plant genome evolution.</title>
        <authorList>
            <person name="Chaw S.M."/>
            <person name="Liu Y.C."/>
            <person name="Wu Y.W."/>
            <person name="Wang H.Y."/>
            <person name="Lin C.I."/>
            <person name="Wu C.S."/>
            <person name="Ke H.M."/>
            <person name="Chang L.Y."/>
            <person name="Hsu C.Y."/>
            <person name="Yang H.T."/>
            <person name="Sudianto E."/>
            <person name="Hsu M.H."/>
            <person name="Wu K.P."/>
            <person name="Wang L.N."/>
            <person name="Leebens-Mack J.H."/>
            <person name="Tsai I.J."/>
        </authorList>
    </citation>
    <scope>NUCLEOTIDE SEQUENCE [LARGE SCALE GENOMIC DNA]</scope>
    <source>
        <strain evidence="4">cv. Chaw 1501</strain>
        <tissue evidence="3">Young leaves</tissue>
    </source>
</reference>
<comment type="caution">
    <text evidence="3">The sequence shown here is derived from an EMBL/GenBank/DDBJ whole genome shotgun (WGS) entry which is preliminary data.</text>
</comment>
<dbReference type="EMBL" id="QPKB01000002">
    <property type="protein sequence ID" value="RWR76359.1"/>
    <property type="molecule type" value="Genomic_DNA"/>
</dbReference>
<keyword evidence="2" id="KW-0812">Transmembrane</keyword>
<keyword evidence="2" id="KW-1133">Transmembrane helix</keyword>
<dbReference type="AlphaFoldDB" id="A0A443NCW0"/>
<proteinExistence type="predicted"/>
<protein>
    <submittedName>
        <fullName evidence="3">Uncharacterized protein</fullName>
    </submittedName>
</protein>
<evidence type="ECO:0000313" key="4">
    <source>
        <dbReference type="Proteomes" id="UP000283530"/>
    </source>
</evidence>
<keyword evidence="2" id="KW-0472">Membrane</keyword>
<dbReference type="Proteomes" id="UP000283530">
    <property type="component" value="Unassembled WGS sequence"/>
</dbReference>
<organism evidence="3 4">
    <name type="scientific">Cinnamomum micranthum f. kanehirae</name>
    <dbReference type="NCBI Taxonomy" id="337451"/>
    <lineage>
        <taxon>Eukaryota</taxon>
        <taxon>Viridiplantae</taxon>
        <taxon>Streptophyta</taxon>
        <taxon>Embryophyta</taxon>
        <taxon>Tracheophyta</taxon>
        <taxon>Spermatophyta</taxon>
        <taxon>Magnoliopsida</taxon>
        <taxon>Magnoliidae</taxon>
        <taxon>Laurales</taxon>
        <taxon>Lauraceae</taxon>
        <taxon>Cinnamomum</taxon>
    </lineage>
</organism>
<gene>
    <name evidence="3" type="ORF">CKAN_00480000</name>
</gene>
<feature type="transmembrane region" description="Helical" evidence="2">
    <location>
        <begin position="312"/>
        <end position="331"/>
    </location>
</feature>
<keyword evidence="4" id="KW-1185">Reference proteome</keyword>
<feature type="transmembrane region" description="Helical" evidence="2">
    <location>
        <begin position="180"/>
        <end position="201"/>
    </location>
</feature>
<evidence type="ECO:0000256" key="1">
    <source>
        <dbReference type="SAM" id="MobiDB-lite"/>
    </source>
</evidence>
<dbReference type="PANTHER" id="PTHR12242:SF6">
    <property type="entry name" value="PROTEIN ROLLING PROTEIN"/>
    <property type="match status" value="1"/>
</dbReference>
<accession>A0A443NCW0</accession>
<feature type="transmembrane region" description="Helical" evidence="2">
    <location>
        <begin position="76"/>
        <end position="96"/>
    </location>
</feature>
<evidence type="ECO:0000313" key="3">
    <source>
        <dbReference type="EMBL" id="RWR76359.1"/>
    </source>
</evidence>
<sequence length="475" mass="53648">MKLNVILTILQSNLPAPCNITCGIKHPPEEKTHNNRPNTAATETERAERERLESKSPIDCSCLIADLVVMALVIHWYDFVCFGIVGAAILGALWVLRKREGPGKRADEPRYERLLASGSNGNELLLVTRSGHVSSFQLWMSCWRGVRPEWLLVTRLASACIMAGFLAWDICRYDATIFIYYTEWTFTLTIIYFVLGSLISIHGCRICSSLPVANEEGSGSCEADLEGSKSPSNTLRTYKVIAAIKLQSCLAQEEVELKARFWGYLLQTVYQTCAGAVMLTDIVFWCLIVPFLSIQHFSLNLLMGCMHSLNAVFLLLDTALNSMTFLLFLLLKSFESNETWIDVIEFKERKKFDVSRMDHIIFFFIGKKDCIIIVVNVSWVGPKIGVNVWAREEEDGQHLLFSCLICWSDLADGFSKLLDTSCKSISFSADKNAKQCTLYWPWSSRNFVVLINHPLPFSVPKGFFGSTLNLSWIFC</sequence>
<feature type="transmembrane region" description="Helical" evidence="2">
    <location>
        <begin position="150"/>
        <end position="168"/>
    </location>
</feature>
<dbReference type="PANTHER" id="PTHR12242">
    <property type="entry name" value="OS02G0130600 PROTEIN-RELATED"/>
    <property type="match status" value="1"/>
</dbReference>
<name>A0A443NCW0_9MAGN</name>